<name>A0A1F7RH29_9BACT</name>
<evidence type="ECO:0000313" key="2">
    <source>
        <dbReference type="Proteomes" id="UP000178526"/>
    </source>
</evidence>
<dbReference type="InterPro" id="IPR021857">
    <property type="entry name" value="DUF3467"/>
</dbReference>
<comment type="caution">
    <text evidence="1">The sequence shown here is derived from an EMBL/GenBank/DDBJ whole genome shotgun (WGS) entry which is preliminary data.</text>
</comment>
<evidence type="ECO:0008006" key="3">
    <source>
        <dbReference type="Google" id="ProtNLM"/>
    </source>
</evidence>
<organism evidence="1 2">
    <name type="scientific">Candidatus Schekmanbacteria bacterium GWA2_38_11</name>
    <dbReference type="NCBI Taxonomy" id="1817876"/>
    <lineage>
        <taxon>Bacteria</taxon>
        <taxon>Candidatus Schekmaniibacteriota</taxon>
    </lineage>
</organism>
<gene>
    <name evidence="1" type="ORF">A2042_03955</name>
</gene>
<protein>
    <recommendedName>
        <fullName evidence="3">DUF3467 domain-containing protein</fullName>
    </recommendedName>
</protein>
<dbReference type="Proteomes" id="UP000178526">
    <property type="component" value="Unassembled WGS sequence"/>
</dbReference>
<accession>A0A1F7RH29</accession>
<dbReference type="Pfam" id="PF11950">
    <property type="entry name" value="DUF3467"/>
    <property type="match status" value="1"/>
</dbReference>
<dbReference type="EMBL" id="MGDB01000087">
    <property type="protein sequence ID" value="OGL40812.1"/>
    <property type="molecule type" value="Genomic_DNA"/>
</dbReference>
<sequence>MENSKPKDGKPVQINIRCDEHVSQGVYSNFAKISHTEDEFTIDFVYINPDPPFGKLQSRIITSPGHAKRFLMALEENILKYEKSFGEIKVPSKPPGNIGYLQ</sequence>
<dbReference type="AlphaFoldDB" id="A0A1F7RH29"/>
<evidence type="ECO:0000313" key="1">
    <source>
        <dbReference type="EMBL" id="OGL40812.1"/>
    </source>
</evidence>
<reference evidence="1 2" key="1">
    <citation type="journal article" date="2016" name="Nat. Commun.">
        <title>Thousands of microbial genomes shed light on interconnected biogeochemical processes in an aquifer system.</title>
        <authorList>
            <person name="Anantharaman K."/>
            <person name="Brown C.T."/>
            <person name="Hug L.A."/>
            <person name="Sharon I."/>
            <person name="Castelle C.J."/>
            <person name="Probst A.J."/>
            <person name="Thomas B.C."/>
            <person name="Singh A."/>
            <person name="Wilkins M.J."/>
            <person name="Karaoz U."/>
            <person name="Brodie E.L."/>
            <person name="Williams K.H."/>
            <person name="Hubbard S.S."/>
            <person name="Banfield J.F."/>
        </authorList>
    </citation>
    <scope>NUCLEOTIDE SEQUENCE [LARGE SCALE GENOMIC DNA]</scope>
</reference>
<proteinExistence type="predicted"/>